<sequence>MLQECRQLIRFCEVASAHRRLPAAFPGSTSAADPDTKASQLLEANTIIWKEFERDESRTLQKRQAAISSTAVEEDSEEEDNQE</sequence>
<dbReference type="EMBL" id="CABFNO020001479">
    <property type="protein sequence ID" value="CAG9991460.1"/>
    <property type="molecule type" value="Genomic_DNA"/>
</dbReference>
<reference evidence="2" key="1">
    <citation type="submission" date="2021-10" db="EMBL/GenBank/DDBJ databases">
        <authorList>
            <person name="Piombo E."/>
        </authorList>
    </citation>
    <scope>NUCLEOTIDE SEQUENCE</scope>
</reference>
<accession>A0A9N9Y430</accession>
<comment type="caution">
    <text evidence="2">The sequence shown here is derived from an EMBL/GenBank/DDBJ whole genome shotgun (WGS) entry which is preliminary data.</text>
</comment>
<keyword evidence="3" id="KW-1185">Reference proteome</keyword>
<dbReference type="Proteomes" id="UP000754883">
    <property type="component" value="Unassembled WGS sequence"/>
</dbReference>
<feature type="region of interest" description="Disordered" evidence="1">
    <location>
        <begin position="59"/>
        <end position="83"/>
    </location>
</feature>
<dbReference type="AlphaFoldDB" id="A0A9N9Y430"/>
<gene>
    <name evidence="2" type="ORF">CBYS24578_00006254</name>
</gene>
<dbReference type="OrthoDB" id="10591276at2759"/>
<evidence type="ECO:0000256" key="1">
    <source>
        <dbReference type="SAM" id="MobiDB-lite"/>
    </source>
</evidence>
<protein>
    <submittedName>
        <fullName evidence="2">Uncharacterized protein</fullName>
    </submittedName>
</protein>
<name>A0A9N9Y430_9HYPO</name>
<evidence type="ECO:0000313" key="2">
    <source>
        <dbReference type="EMBL" id="CAG9991460.1"/>
    </source>
</evidence>
<feature type="compositionally biased region" description="Acidic residues" evidence="1">
    <location>
        <begin position="72"/>
        <end position="83"/>
    </location>
</feature>
<evidence type="ECO:0000313" key="3">
    <source>
        <dbReference type="Proteomes" id="UP000754883"/>
    </source>
</evidence>
<organism evidence="2 3">
    <name type="scientific">Clonostachys byssicola</name>
    <dbReference type="NCBI Taxonomy" id="160290"/>
    <lineage>
        <taxon>Eukaryota</taxon>
        <taxon>Fungi</taxon>
        <taxon>Dikarya</taxon>
        <taxon>Ascomycota</taxon>
        <taxon>Pezizomycotina</taxon>
        <taxon>Sordariomycetes</taxon>
        <taxon>Hypocreomycetidae</taxon>
        <taxon>Hypocreales</taxon>
        <taxon>Bionectriaceae</taxon>
        <taxon>Clonostachys</taxon>
    </lineage>
</organism>
<proteinExistence type="predicted"/>